<dbReference type="GO" id="GO:0016747">
    <property type="term" value="F:acyltransferase activity, transferring groups other than amino-acyl groups"/>
    <property type="evidence" value="ECO:0007669"/>
    <property type="project" value="InterPro"/>
</dbReference>
<dbReference type="STRING" id="171693.BN988_01081"/>
<name>W9AAW9_9BACI</name>
<evidence type="ECO:0000259" key="1">
    <source>
        <dbReference type="Pfam" id="PF00583"/>
    </source>
</evidence>
<dbReference type="RefSeq" id="WP_051557678.1">
    <property type="nucleotide sequence ID" value="NZ_CABLBW010000001.1"/>
</dbReference>
<sequence length="79" mass="9306">MIPIVIGEKMFRGKGIGKRVIELIIKRAIHLNWSSIKVNKIYSYNSASRKLFEALRFVEVSTKFDEKNREYSSFQLLLR</sequence>
<dbReference type="Gene3D" id="3.40.630.30">
    <property type="match status" value="1"/>
</dbReference>
<dbReference type="SUPFAM" id="SSF55729">
    <property type="entry name" value="Acyl-CoA N-acyltransferases (Nat)"/>
    <property type="match status" value="1"/>
</dbReference>
<keyword evidence="3" id="KW-1185">Reference proteome</keyword>
<gene>
    <name evidence="2" type="ORF">BN988_01081</name>
</gene>
<dbReference type="EMBL" id="CCAX010000001">
    <property type="protein sequence ID" value="CDO02608.1"/>
    <property type="molecule type" value="Genomic_DNA"/>
</dbReference>
<dbReference type="AlphaFoldDB" id="W9AAW9"/>
<comment type="caution">
    <text evidence="2">The sequence shown here is derived from an EMBL/GenBank/DDBJ whole genome shotgun (WGS) entry which is preliminary data.</text>
</comment>
<reference evidence="2" key="1">
    <citation type="submission" date="2014-03" db="EMBL/GenBank/DDBJ databases">
        <title>Draft genome sequencing of Oceanobacillus picturae strain S1 isolated from human gut.</title>
        <authorList>
            <person name="Croce O."/>
            <person name="Lagier J.C."/>
            <person name="Raoult D."/>
        </authorList>
    </citation>
    <scope>NUCLEOTIDE SEQUENCE [LARGE SCALE GENOMIC DNA]</scope>
    <source>
        <strain evidence="2">S1</strain>
    </source>
</reference>
<proteinExistence type="predicted"/>
<dbReference type="Proteomes" id="UP000028863">
    <property type="component" value="Unassembled WGS sequence"/>
</dbReference>
<dbReference type="Pfam" id="PF00583">
    <property type="entry name" value="Acetyltransf_1"/>
    <property type="match status" value="1"/>
</dbReference>
<dbReference type="InterPro" id="IPR000182">
    <property type="entry name" value="GNAT_dom"/>
</dbReference>
<protein>
    <recommendedName>
        <fullName evidence="1">N-acetyltransferase domain-containing protein</fullName>
    </recommendedName>
</protein>
<evidence type="ECO:0000313" key="2">
    <source>
        <dbReference type="EMBL" id="CDO02608.1"/>
    </source>
</evidence>
<dbReference type="InterPro" id="IPR016181">
    <property type="entry name" value="Acyl_CoA_acyltransferase"/>
</dbReference>
<feature type="domain" description="N-acetyltransferase" evidence="1">
    <location>
        <begin position="10"/>
        <end position="55"/>
    </location>
</feature>
<evidence type="ECO:0000313" key="3">
    <source>
        <dbReference type="Proteomes" id="UP000028863"/>
    </source>
</evidence>
<accession>W9AAW9</accession>
<reference evidence="2" key="2">
    <citation type="submission" date="2014-03" db="EMBL/GenBank/DDBJ databases">
        <authorList>
            <person name="Urmite Genomes"/>
        </authorList>
    </citation>
    <scope>NUCLEOTIDE SEQUENCE</scope>
    <source>
        <strain evidence="2">S1</strain>
    </source>
</reference>
<organism evidence="2 3">
    <name type="scientific">Oceanobacillus picturae</name>
    <dbReference type="NCBI Taxonomy" id="171693"/>
    <lineage>
        <taxon>Bacteria</taxon>
        <taxon>Bacillati</taxon>
        <taxon>Bacillota</taxon>
        <taxon>Bacilli</taxon>
        <taxon>Bacillales</taxon>
        <taxon>Bacillaceae</taxon>
        <taxon>Oceanobacillus</taxon>
    </lineage>
</organism>